<gene>
    <name evidence="8" type="primary">haeIIIM_1</name>
    <name evidence="8" type="ORF">E5S67_00795</name>
</gene>
<evidence type="ECO:0000313" key="8">
    <source>
        <dbReference type="EMBL" id="NQE33078.1"/>
    </source>
</evidence>
<dbReference type="EMBL" id="SRRZ01000009">
    <property type="protein sequence ID" value="NQE33078.1"/>
    <property type="molecule type" value="Genomic_DNA"/>
</dbReference>
<dbReference type="PANTHER" id="PTHR10629">
    <property type="entry name" value="CYTOSINE-SPECIFIC METHYLTRANSFERASE"/>
    <property type="match status" value="1"/>
</dbReference>
<keyword evidence="4" id="KW-0680">Restriction system</keyword>
<comment type="catalytic activity">
    <reaction evidence="7">
        <text>a 2'-deoxycytidine in DNA + S-adenosyl-L-methionine = a 5-methyl-2'-deoxycytidine in DNA + S-adenosyl-L-homocysteine + H(+)</text>
        <dbReference type="Rhea" id="RHEA:13681"/>
        <dbReference type="Rhea" id="RHEA-COMP:11369"/>
        <dbReference type="Rhea" id="RHEA-COMP:11370"/>
        <dbReference type="ChEBI" id="CHEBI:15378"/>
        <dbReference type="ChEBI" id="CHEBI:57856"/>
        <dbReference type="ChEBI" id="CHEBI:59789"/>
        <dbReference type="ChEBI" id="CHEBI:85452"/>
        <dbReference type="ChEBI" id="CHEBI:85454"/>
        <dbReference type="EC" id="2.1.1.37"/>
    </reaction>
</comment>
<dbReference type="InterPro" id="IPR018117">
    <property type="entry name" value="C5_DNA_meth_AS"/>
</dbReference>
<evidence type="ECO:0000256" key="4">
    <source>
        <dbReference type="ARBA" id="ARBA00022747"/>
    </source>
</evidence>
<evidence type="ECO:0000256" key="3">
    <source>
        <dbReference type="ARBA" id="ARBA00022691"/>
    </source>
</evidence>
<proteinExistence type="inferred from homology"/>
<keyword evidence="9" id="KW-1185">Reference proteome</keyword>
<sequence length="391" mass="43491">MINNQPITISLFAGAYGLDLGLEQAGFQTVSLVEIEPDATKTISLNRRHLSVSAVPRDICEVSAQTLLQEGGQILGLDRPLRADEVDLVTGGPPCQSFSTAGKRGSVGDPRGSLFMDFIRIVDEIQPRFFIMENVKGLLSAPIRHRPHDRRGLGCPQLEADEMPGAALQVILAEMKRIGYEVVYDLLNTADYGVPQVRERVIFIGYKGNDLVTLPLPNYSQKGIGKKTKWLTLREGLKDLVDSQPEFVPYSESRLKYLRLLTAGQNWRDLPSELQQEAMGGAYKSEGGKVGFYRRLAWDKPSPTVTTSPHQKATDMCHPDELRPLSVRECARIQTFPDDWVFYGSTASKYRQIGNAVAVLLGEAIGQYLCQVIKGDRVRGREIIQQLSLFI</sequence>
<dbReference type="GO" id="GO:0003886">
    <property type="term" value="F:DNA (cytosine-5-)-methyltransferase activity"/>
    <property type="evidence" value="ECO:0007669"/>
    <property type="project" value="UniProtKB-EC"/>
</dbReference>
<dbReference type="InterPro" id="IPR050390">
    <property type="entry name" value="C5-Methyltransferase"/>
</dbReference>
<comment type="caution">
    <text evidence="8">The sequence shown here is derived from an EMBL/GenBank/DDBJ whole genome shotgun (WGS) entry which is preliminary data.</text>
</comment>
<dbReference type="RefSeq" id="WP_172185724.1">
    <property type="nucleotide sequence ID" value="NZ_CAWPPK010000307.1"/>
</dbReference>
<dbReference type="InterPro" id="IPR001525">
    <property type="entry name" value="C5_MeTfrase"/>
</dbReference>
<evidence type="ECO:0000256" key="1">
    <source>
        <dbReference type="ARBA" id="ARBA00022603"/>
    </source>
</evidence>
<dbReference type="Gene3D" id="3.40.50.150">
    <property type="entry name" value="Vaccinia Virus protein VP39"/>
    <property type="match status" value="1"/>
</dbReference>
<dbReference type="EC" id="2.1.1.37" evidence="7"/>
<dbReference type="InterPro" id="IPR029063">
    <property type="entry name" value="SAM-dependent_MTases_sf"/>
</dbReference>
<comment type="similarity">
    <text evidence="5 6">Belongs to the class I-like SAM-binding methyltransferase superfamily. C5-methyltransferase family.</text>
</comment>
<accession>A0ABX2CT28</accession>
<dbReference type="PRINTS" id="PR00105">
    <property type="entry name" value="C5METTRFRASE"/>
</dbReference>
<dbReference type="PANTHER" id="PTHR10629:SF52">
    <property type="entry name" value="DNA (CYTOSINE-5)-METHYLTRANSFERASE 1"/>
    <property type="match status" value="1"/>
</dbReference>
<dbReference type="PROSITE" id="PS51679">
    <property type="entry name" value="SAM_MT_C5"/>
    <property type="match status" value="1"/>
</dbReference>
<evidence type="ECO:0000256" key="7">
    <source>
        <dbReference type="RuleBase" id="RU000417"/>
    </source>
</evidence>
<dbReference type="InterPro" id="IPR031303">
    <property type="entry name" value="C5_meth_CS"/>
</dbReference>
<name>A0ABX2CT28_9CYAN</name>
<dbReference type="Pfam" id="PF00145">
    <property type="entry name" value="DNA_methylase"/>
    <property type="match status" value="1"/>
</dbReference>
<protein>
    <recommendedName>
        <fullName evidence="7">Cytosine-specific methyltransferase</fullName>
        <ecNumber evidence="7">2.1.1.37</ecNumber>
    </recommendedName>
</protein>
<evidence type="ECO:0000256" key="2">
    <source>
        <dbReference type="ARBA" id="ARBA00022679"/>
    </source>
</evidence>
<feature type="active site" evidence="5">
    <location>
        <position position="95"/>
    </location>
</feature>
<dbReference type="NCBIfam" id="TIGR00675">
    <property type="entry name" value="dcm"/>
    <property type="match status" value="1"/>
</dbReference>
<evidence type="ECO:0000256" key="5">
    <source>
        <dbReference type="PROSITE-ProRule" id="PRU01016"/>
    </source>
</evidence>
<reference evidence="8 9" key="1">
    <citation type="journal article" date="2020" name="Sci. Rep.">
        <title>A novel cyanobacterial geosmin producer, revising GeoA distribution and dispersion patterns in Bacteria.</title>
        <authorList>
            <person name="Churro C."/>
            <person name="Semedo-Aguiar A.P."/>
            <person name="Silva A.D."/>
            <person name="Pereira-Leal J.B."/>
            <person name="Leite R.B."/>
        </authorList>
    </citation>
    <scope>NUCLEOTIDE SEQUENCE [LARGE SCALE GENOMIC DNA]</scope>
    <source>
        <strain evidence="8 9">IPMA8</strain>
    </source>
</reference>
<keyword evidence="3 5" id="KW-0949">S-adenosyl-L-methionine</keyword>
<dbReference type="PROSITE" id="PS00094">
    <property type="entry name" value="C5_MTASE_1"/>
    <property type="match status" value="1"/>
</dbReference>
<keyword evidence="1 5" id="KW-0489">Methyltransferase</keyword>
<organism evidence="8 9">
    <name type="scientific">Microcoleus asticus IPMA8</name>
    <dbReference type="NCBI Taxonomy" id="2563858"/>
    <lineage>
        <taxon>Bacteria</taxon>
        <taxon>Bacillati</taxon>
        <taxon>Cyanobacteriota</taxon>
        <taxon>Cyanophyceae</taxon>
        <taxon>Oscillatoriophycideae</taxon>
        <taxon>Oscillatoriales</taxon>
        <taxon>Microcoleaceae</taxon>
        <taxon>Microcoleus</taxon>
        <taxon>Microcoleus asticus</taxon>
    </lineage>
</organism>
<dbReference type="SUPFAM" id="SSF53335">
    <property type="entry name" value="S-adenosyl-L-methionine-dependent methyltransferases"/>
    <property type="match status" value="1"/>
</dbReference>
<dbReference type="Gene3D" id="3.90.120.10">
    <property type="entry name" value="DNA Methylase, subunit A, domain 2"/>
    <property type="match status" value="1"/>
</dbReference>
<dbReference type="Proteomes" id="UP000702425">
    <property type="component" value="Unassembled WGS sequence"/>
</dbReference>
<dbReference type="PROSITE" id="PS00095">
    <property type="entry name" value="C5_MTASE_2"/>
    <property type="match status" value="1"/>
</dbReference>
<evidence type="ECO:0000256" key="6">
    <source>
        <dbReference type="RuleBase" id="RU000416"/>
    </source>
</evidence>
<dbReference type="GO" id="GO:0032259">
    <property type="term" value="P:methylation"/>
    <property type="evidence" value="ECO:0007669"/>
    <property type="project" value="UniProtKB-KW"/>
</dbReference>
<dbReference type="CDD" id="cd00315">
    <property type="entry name" value="Cyt_C5_DNA_methylase"/>
    <property type="match status" value="1"/>
</dbReference>
<keyword evidence="2 5" id="KW-0808">Transferase</keyword>
<evidence type="ECO:0000313" key="9">
    <source>
        <dbReference type="Proteomes" id="UP000702425"/>
    </source>
</evidence>